<feature type="region of interest" description="Disordered" evidence="1">
    <location>
        <begin position="65"/>
        <end position="103"/>
    </location>
</feature>
<dbReference type="Proteomes" id="UP000652761">
    <property type="component" value="Unassembled WGS sequence"/>
</dbReference>
<evidence type="ECO:0000313" key="2">
    <source>
        <dbReference type="EMBL" id="MQM08208.1"/>
    </source>
</evidence>
<evidence type="ECO:0000313" key="3">
    <source>
        <dbReference type="Proteomes" id="UP000652761"/>
    </source>
</evidence>
<gene>
    <name evidence="2" type="ORF">Taro_041063</name>
</gene>
<name>A0A843WNQ7_COLES</name>
<evidence type="ECO:0000256" key="1">
    <source>
        <dbReference type="SAM" id="MobiDB-lite"/>
    </source>
</evidence>
<dbReference type="EMBL" id="NMUH01004060">
    <property type="protein sequence ID" value="MQM08208.1"/>
    <property type="molecule type" value="Genomic_DNA"/>
</dbReference>
<organism evidence="2 3">
    <name type="scientific">Colocasia esculenta</name>
    <name type="common">Wild taro</name>
    <name type="synonym">Arum esculentum</name>
    <dbReference type="NCBI Taxonomy" id="4460"/>
    <lineage>
        <taxon>Eukaryota</taxon>
        <taxon>Viridiplantae</taxon>
        <taxon>Streptophyta</taxon>
        <taxon>Embryophyta</taxon>
        <taxon>Tracheophyta</taxon>
        <taxon>Spermatophyta</taxon>
        <taxon>Magnoliopsida</taxon>
        <taxon>Liliopsida</taxon>
        <taxon>Araceae</taxon>
        <taxon>Aroideae</taxon>
        <taxon>Colocasieae</taxon>
        <taxon>Colocasia</taxon>
    </lineage>
</organism>
<protein>
    <submittedName>
        <fullName evidence="2">Uncharacterized protein</fullName>
    </submittedName>
</protein>
<accession>A0A843WNQ7</accession>
<proteinExistence type="predicted"/>
<reference evidence="2" key="1">
    <citation type="submission" date="2017-07" db="EMBL/GenBank/DDBJ databases">
        <title>Taro Niue Genome Assembly and Annotation.</title>
        <authorList>
            <person name="Atibalentja N."/>
            <person name="Keating K."/>
            <person name="Fields C.J."/>
        </authorList>
    </citation>
    <scope>NUCLEOTIDE SEQUENCE</scope>
    <source>
        <strain evidence="2">Niue_2</strain>
        <tissue evidence="2">Leaf</tissue>
    </source>
</reference>
<feature type="region of interest" description="Disordered" evidence="1">
    <location>
        <begin position="1"/>
        <end position="48"/>
    </location>
</feature>
<sequence>MAEVQCPQLGTDEVRLEASVEEDQQQQQEQEPQLEQEQALVPSFEQEAPEDTINKVLRYLRGKGVAQKEEIPSSTPFEPILEEEHHVSPPPIETQRRTQGETSKSANDLMDLMMKQQESLSILQMQVQQVDVKFDLLSEEV</sequence>
<feature type="compositionally biased region" description="Low complexity" evidence="1">
    <location>
        <begin position="25"/>
        <end position="38"/>
    </location>
</feature>
<dbReference type="AlphaFoldDB" id="A0A843WNQ7"/>
<comment type="caution">
    <text evidence="2">The sequence shown here is derived from an EMBL/GenBank/DDBJ whole genome shotgun (WGS) entry which is preliminary data.</text>
</comment>
<keyword evidence="3" id="KW-1185">Reference proteome</keyword>